<feature type="domain" description="Fatty acid desaturase" evidence="2">
    <location>
        <begin position="53"/>
        <end position="289"/>
    </location>
</feature>
<dbReference type="GO" id="GO:0006629">
    <property type="term" value="P:lipid metabolic process"/>
    <property type="evidence" value="ECO:0007669"/>
    <property type="project" value="InterPro"/>
</dbReference>
<protein>
    <submittedName>
        <fullName evidence="3">Fatty acid desaturase</fullName>
    </submittedName>
</protein>
<keyword evidence="1" id="KW-1133">Transmembrane helix</keyword>
<dbReference type="OrthoDB" id="784276at2"/>
<keyword evidence="1" id="KW-0812">Transmembrane</keyword>
<proteinExistence type="predicted"/>
<feature type="transmembrane region" description="Helical" evidence="1">
    <location>
        <begin position="149"/>
        <end position="167"/>
    </location>
</feature>
<gene>
    <name evidence="3" type="ORF">SAMN04488523_101103</name>
</gene>
<dbReference type="RefSeq" id="WP_093921872.1">
    <property type="nucleotide sequence ID" value="NZ_FOMW01000001.1"/>
</dbReference>
<feature type="transmembrane region" description="Helical" evidence="1">
    <location>
        <begin position="179"/>
        <end position="198"/>
    </location>
</feature>
<sequence>MSGTELRRRTLFPVSIVRLWGTVIRWDWPTLALFIGCAALWGKMLMLPTQWGVVSFLGLVVALTLHSSLSHEMLHGHPFRSDRAATLLGLIQPGLFVPYLRFRTTHLAHHDDPKLTDPYEDPETNYIDPAVWARLPNWLCSLMSFNNTLLGRMVVGPALGMVGFWAADAKRMRQGDGRVAREWALHLPGAVLVLWLVSLSNMPLWLYVLACYGALSVLKIRTFLEHQAHERAVARTVIIEDRGPLALLFLNNNLHVVHHMHPGVSWYRLPALYRAHKARYLRRNKGYFYPSYAEVFRQFLWRRKDPVAHPLWRPKPE</sequence>
<dbReference type="Pfam" id="PF00487">
    <property type="entry name" value="FA_desaturase"/>
    <property type="match status" value="1"/>
</dbReference>
<dbReference type="Proteomes" id="UP000198977">
    <property type="component" value="Unassembled WGS sequence"/>
</dbReference>
<dbReference type="EMBL" id="FOMW01000001">
    <property type="protein sequence ID" value="SFD47977.1"/>
    <property type="molecule type" value="Genomic_DNA"/>
</dbReference>
<evidence type="ECO:0000256" key="1">
    <source>
        <dbReference type="SAM" id="Phobius"/>
    </source>
</evidence>
<feature type="transmembrane region" description="Helical" evidence="1">
    <location>
        <begin position="51"/>
        <end position="69"/>
    </location>
</feature>
<dbReference type="CDD" id="cd03509">
    <property type="entry name" value="DesA_FADS-like"/>
    <property type="match status" value="1"/>
</dbReference>
<keyword evidence="1" id="KW-0472">Membrane</keyword>
<dbReference type="STRING" id="74348.SAMN04488523_101103"/>
<reference evidence="3 4" key="1">
    <citation type="submission" date="2016-10" db="EMBL/GenBank/DDBJ databases">
        <authorList>
            <person name="de Groot N.N."/>
        </authorList>
    </citation>
    <scope>NUCLEOTIDE SEQUENCE [LARGE SCALE GENOMIC DNA]</scope>
    <source>
        <strain evidence="3 4">DSM 11443</strain>
    </source>
</reference>
<evidence type="ECO:0000313" key="3">
    <source>
        <dbReference type="EMBL" id="SFD47977.1"/>
    </source>
</evidence>
<evidence type="ECO:0000313" key="4">
    <source>
        <dbReference type="Proteomes" id="UP000198977"/>
    </source>
</evidence>
<keyword evidence="4" id="KW-1185">Reference proteome</keyword>
<dbReference type="AlphaFoldDB" id="A0A1I1SNE9"/>
<evidence type="ECO:0000259" key="2">
    <source>
        <dbReference type="Pfam" id="PF00487"/>
    </source>
</evidence>
<accession>A0A1I1SNE9</accession>
<name>A0A1I1SNE9_9RHOB</name>
<organism evidence="3 4">
    <name type="scientific">Sulfitobacter brevis</name>
    <dbReference type="NCBI Taxonomy" id="74348"/>
    <lineage>
        <taxon>Bacteria</taxon>
        <taxon>Pseudomonadati</taxon>
        <taxon>Pseudomonadota</taxon>
        <taxon>Alphaproteobacteria</taxon>
        <taxon>Rhodobacterales</taxon>
        <taxon>Roseobacteraceae</taxon>
        <taxon>Sulfitobacter</taxon>
    </lineage>
</organism>
<dbReference type="InterPro" id="IPR005804">
    <property type="entry name" value="FA_desaturase_dom"/>
</dbReference>